<reference evidence="2" key="1">
    <citation type="submission" date="2017-03" db="EMBL/GenBank/DDBJ databases">
        <title>Genomes of endolithic fungi from Antarctica.</title>
        <authorList>
            <person name="Coleine C."/>
            <person name="Masonjones S."/>
            <person name="Stajich J.E."/>
        </authorList>
    </citation>
    <scope>NUCLEOTIDE SEQUENCE [LARGE SCALE GENOMIC DNA]</scope>
    <source>
        <strain evidence="2">CCFEE 5527</strain>
    </source>
</reference>
<sequence length="227" mass="26052">MAPRKAPETQPTRRSGRIEAAKVIQQAILDDQRSKVTKPKRFRRPQQRKRCLLLNKLPGEIRNMIWHYAVVQNPITVTSSGPGEPGLLRASRQIRRETRAMYYSANEFIVEVMDYDGAALTPWSRQHYRYANAESCCKILMLGEPDWGNLMRWCKDVAQTPCALIPALEQKKPKCDCGQHNHYPDDDVAEGMIRIADELRWNLGWASVEKVLEGAHQAVTARNRDWA</sequence>
<proteinExistence type="predicted"/>
<dbReference type="PANTHER" id="PTHR38790:SF4">
    <property type="entry name" value="2EXR DOMAIN-CONTAINING PROTEIN"/>
    <property type="match status" value="1"/>
</dbReference>
<dbReference type="InParanoid" id="A0A1V8TT65"/>
<name>A0A1V8TT65_9PEZI</name>
<keyword evidence="2" id="KW-1185">Reference proteome</keyword>
<evidence type="ECO:0000313" key="2">
    <source>
        <dbReference type="Proteomes" id="UP000192596"/>
    </source>
</evidence>
<dbReference type="PANTHER" id="PTHR38790">
    <property type="entry name" value="2EXR DOMAIN-CONTAINING PROTEIN-RELATED"/>
    <property type="match status" value="1"/>
</dbReference>
<dbReference type="Proteomes" id="UP000192596">
    <property type="component" value="Unassembled WGS sequence"/>
</dbReference>
<dbReference type="EMBL" id="NAJO01000002">
    <property type="protein sequence ID" value="OQO14523.1"/>
    <property type="molecule type" value="Genomic_DNA"/>
</dbReference>
<accession>A0A1V8TT65</accession>
<dbReference type="OrthoDB" id="3650108at2759"/>
<dbReference type="AlphaFoldDB" id="A0A1V8TT65"/>
<comment type="caution">
    <text evidence="1">The sequence shown here is derived from an EMBL/GenBank/DDBJ whole genome shotgun (WGS) entry which is preliminary data.</text>
</comment>
<organism evidence="1 2">
    <name type="scientific">Cryoendolithus antarcticus</name>
    <dbReference type="NCBI Taxonomy" id="1507870"/>
    <lineage>
        <taxon>Eukaryota</taxon>
        <taxon>Fungi</taxon>
        <taxon>Dikarya</taxon>
        <taxon>Ascomycota</taxon>
        <taxon>Pezizomycotina</taxon>
        <taxon>Dothideomycetes</taxon>
        <taxon>Dothideomycetidae</taxon>
        <taxon>Cladosporiales</taxon>
        <taxon>Cladosporiaceae</taxon>
        <taxon>Cryoendolithus</taxon>
    </lineage>
</organism>
<protein>
    <submittedName>
        <fullName evidence="1">Uncharacterized protein</fullName>
    </submittedName>
</protein>
<gene>
    <name evidence="1" type="ORF">B0A48_01401</name>
</gene>
<evidence type="ECO:0000313" key="1">
    <source>
        <dbReference type="EMBL" id="OQO14523.1"/>
    </source>
</evidence>